<evidence type="ECO:0000256" key="1">
    <source>
        <dbReference type="ARBA" id="ARBA00004138"/>
    </source>
</evidence>
<sequence>MFGLQKVSTYCVSNRVVPKCAQIGIIQSNAESQIVTASVTNKIFIHDSEISLNINEKITALSLARFDTSYDVIIVGTANGVLVHDVYKNVDLFRRELPDGVRCLEVSEFANCGKIIMCGSNCALWGFDPRGKDIFWTVTGANINAICFTDIDGDGSYEVVVGTDDYEIRIFKEDLLLHELNETDEISCLCDLGNGRFAYGLVNGTLGVYEGETRIWRIKTKNKPEALTLFPDLNSLVCAWSGGKIDIRRVEDGEARCKEAQQGAVANLFVSGTTLFLVTVDGFVHGYQVSTDLTQLEDTTSATQELDLQKRNLLKGKTCEFKAEFQEDTTVDAKMKVNCQMVPPGVELKISISNDAIIRAVVIFGEGIFEGESHIVHVTSNFSQEVCIILTPEKDVAVLLLIKVFVGYPESKQLHIFEISRLLPKFSMYATCSENAPKPIGYTTFQISEKPNRLALWINENFLLTDEFICNGNSNKLSVNFYSIRLKQMIVIEMDVDGTITIRCNDMEVVGNIIQSIAGYFDINTLASRANFPTEMKTLNDLTENLNEMYSLQDQLSASMAERISLVKELLVRAEDARNIQQTNMMKRYYVKLQMTNQGIMTEHKVRCNNYDQLLHDLRLLNNTIEKSARLRVGDPARKIISLCREAISNENFEMLSKIMFFGV</sequence>
<evidence type="ECO:0000256" key="4">
    <source>
        <dbReference type="ARBA" id="ARBA00023069"/>
    </source>
</evidence>
<keyword evidence="6" id="KW-0966">Cell projection</keyword>
<dbReference type="PIRSF" id="PIRSF013684">
    <property type="entry name" value="BBS2"/>
    <property type="match status" value="1"/>
</dbReference>
<evidence type="ECO:0000259" key="11">
    <source>
        <dbReference type="Pfam" id="PF23353"/>
    </source>
</evidence>
<organism evidence="12 13">
    <name type="scientific">Syphacia muris</name>
    <dbReference type="NCBI Taxonomy" id="451379"/>
    <lineage>
        <taxon>Eukaryota</taxon>
        <taxon>Metazoa</taxon>
        <taxon>Ecdysozoa</taxon>
        <taxon>Nematoda</taxon>
        <taxon>Chromadorea</taxon>
        <taxon>Rhabditida</taxon>
        <taxon>Spirurina</taxon>
        <taxon>Oxyuridomorpha</taxon>
        <taxon>Oxyuroidea</taxon>
        <taxon>Oxyuridae</taxon>
        <taxon>Syphacia</taxon>
    </lineage>
</organism>
<proteinExistence type="predicted"/>
<comment type="subcellular location">
    <subcellularLocation>
        <location evidence="1">Cell projection</location>
        <location evidence="1">Cilium</location>
    </subcellularLocation>
    <subcellularLocation>
        <location evidence="2">Cytoplasm</location>
        <location evidence="2">Cytoskeleton</location>
    </subcellularLocation>
</comment>
<dbReference type="WBParaSite" id="SMUV_0000273101-mRNA-1">
    <property type="protein sequence ID" value="SMUV_0000273101-mRNA-1"/>
    <property type="gene ID" value="SMUV_0000273101"/>
</dbReference>
<protein>
    <submittedName>
        <fullName evidence="13">Bardet-Biedl syndrome 2 protein homolog</fullName>
    </submittedName>
</protein>
<evidence type="ECO:0000256" key="5">
    <source>
        <dbReference type="ARBA" id="ARBA00023212"/>
    </source>
</evidence>
<dbReference type="GO" id="GO:0034464">
    <property type="term" value="C:BBSome"/>
    <property type="evidence" value="ECO:0007669"/>
    <property type="project" value="InterPro"/>
</dbReference>
<dbReference type="Pfam" id="PF14781">
    <property type="entry name" value="BBS2_N"/>
    <property type="match status" value="1"/>
</dbReference>
<name>A0A0N5AER1_9BILA</name>
<dbReference type="InterPro" id="IPR015943">
    <property type="entry name" value="WD40/YVTN_repeat-like_dom_sf"/>
</dbReference>
<keyword evidence="12" id="KW-1185">Reference proteome</keyword>
<dbReference type="Pfam" id="PF14782">
    <property type="entry name" value="BBS2_GAE"/>
    <property type="match status" value="1"/>
</dbReference>
<reference evidence="13" key="1">
    <citation type="submission" date="2017-02" db="UniProtKB">
        <authorList>
            <consortium name="WormBaseParasite"/>
        </authorList>
    </citation>
    <scope>IDENTIFICATION</scope>
</reference>
<dbReference type="PANTHER" id="PTHR32465:SF0">
    <property type="entry name" value="BARDET-BIEDL SYNDROME 2 PROTEIN"/>
    <property type="match status" value="1"/>
</dbReference>
<feature type="domain" description="BBS2 GAE" evidence="8">
    <location>
        <begin position="345"/>
        <end position="426"/>
    </location>
</feature>
<dbReference type="Gene3D" id="2.130.10.10">
    <property type="entry name" value="YVTN repeat-like/Quinoprotein amine dehydrogenase"/>
    <property type="match status" value="1"/>
</dbReference>
<dbReference type="SUPFAM" id="SSF50978">
    <property type="entry name" value="WD40 repeat-like"/>
    <property type="match status" value="1"/>
</dbReference>
<keyword evidence="3" id="KW-0963">Cytoplasm</keyword>
<dbReference type="InterPro" id="IPR016616">
    <property type="entry name" value="Bardet-Biedl_syndrome_2_prot"/>
</dbReference>
<evidence type="ECO:0000256" key="2">
    <source>
        <dbReference type="ARBA" id="ARBA00004245"/>
    </source>
</evidence>
<dbReference type="InterPro" id="IPR029430">
    <property type="entry name" value="BBS2_N"/>
</dbReference>
<evidence type="ECO:0000313" key="12">
    <source>
        <dbReference type="Proteomes" id="UP000046393"/>
    </source>
</evidence>
<evidence type="ECO:0000259" key="9">
    <source>
        <dbReference type="Pfam" id="PF14783"/>
    </source>
</evidence>
<evidence type="ECO:0000259" key="8">
    <source>
        <dbReference type="Pfam" id="PF14782"/>
    </source>
</evidence>
<evidence type="ECO:0000256" key="6">
    <source>
        <dbReference type="ARBA" id="ARBA00023273"/>
    </source>
</evidence>
<dbReference type="Pfam" id="PF14783">
    <property type="entry name" value="BBS2_Mid"/>
    <property type="match status" value="1"/>
</dbReference>
<dbReference type="InterPro" id="IPR029333">
    <property type="entry name" value="BBS2_GAE_dom"/>
</dbReference>
<dbReference type="PANTHER" id="PTHR32465">
    <property type="entry name" value="BARDET-BIEDL SYNDROME 2 PROTEIN"/>
    <property type="match status" value="1"/>
</dbReference>
<dbReference type="GO" id="GO:1905515">
    <property type="term" value="P:non-motile cilium assembly"/>
    <property type="evidence" value="ECO:0007669"/>
    <property type="project" value="InterPro"/>
</dbReference>
<feature type="domain" description="BBS2 hairpin" evidence="11">
    <location>
        <begin position="533"/>
        <end position="630"/>
    </location>
</feature>
<keyword evidence="5" id="KW-0206">Cytoskeleton</keyword>
<dbReference type="GO" id="GO:0043005">
    <property type="term" value="C:neuron projection"/>
    <property type="evidence" value="ECO:0007669"/>
    <property type="project" value="TreeGrafter"/>
</dbReference>
<dbReference type="Pfam" id="PF23350">
    <property type="entry name" value="BBS2_pf"/>
    <property type="match status" value="1"/>
</dbReference>
<dbReference type="GO" id="GO:0016020">
    <property type="term" value="C:membrane"/>
    <property type="evidence" value="ECO:0007669"/>
    <property type="project" value="TreeGrafter"/>
</dbReference>
<accession>A0A0N5AER1</accession>
<evidence type="ECO:0000313" key="13">
    <source>
        <dbReference type="WBParaSite" id="SMUV_0000273101-mRNA-1"/>
    </source>
</evidence>
<evidence type="ECO:0000259" key="7">
    <source>
        <dbReference type="Pfam" id="PF14781"/>
    </source>
</evidence>
<dbReference type="InterPro" id="IPR036322">
    <property type="entry name" value="WD40_repeat_dom_sf"/>
</dbReference>
<keyword evidence="4" id="KW-0969">Cilium</keyword>
<dbReference type="AlphaFoldDB" id="A0A0N5AER1"/>
<dbReference type="InterPro" id="IPR055379">
    <property type="entry name" value="BBS2_pf_dom"/>
</dbReference>
<dbReference type="Pfam" id="PF23353">
    <property type="entry name" value="BBS2_hp"/>
    <property type="match status" value="1"/>
</dbReference>
<dbReference type="GO" id="GO:0036064">
    <property type="term" value="C:ciliary basal body"/>
    <property type="evidence" value="ECO:0007669"/>
    <property type="project" value="TreeGrafter"/>
</dbReference>
<evidence type="ECO:0000256" key="3">
    <source>
        <dbReference type="ARBA" id="ARBA00022490"/>
    </source>
</evidence>
<feature type="domain" description="Ciliary BBSome complex subunit 2 middle region" evidence="9">
    <location>
        <begin position="145"/>
        <end position="248"/>
    </location>
</feature>
<dbReference type="GO" id="GO:0031514">
    <property type="term" value="C:motile cilium"/>
    <property type="evidence" value="ECO:0007669"/>
    <property type="project" value="TreeGrafter"/>
</dbReference>
<evidence type="ECO:0000259" key="10">
    <source>
        <dbReference type="Pfam" id="PF23350"/>
    </source>
</evidence>
<dbReference type="Proteomes" id="UP000046393">
    <property type="component" value="Unplaced"/>
</dbReference>
<dbReference type="STRING" id="451379.A0A0N5AER1"/>
<dbReference type="InterPro" id="IPR055380">
    <property type="entry name" value="BBS2_hp_dom"/>
</dbReference>
<feature type="domain" description="Ciliary BBSome complex subunit 2 N-terminal" evidence="7">
    <location>
        <begin position="48"/>
        <end position="104"/>
    </location>
</feature>
<feature type="domain" description="BBS2 platform" evidence="10">
    <location>
        <begin position="433"/>
        <end position="520"/>
    </location>
</feature>
<dbReference type="InterPro" id="IPR029429">
    <property type="entry name" value="BBS2_Mid"/>
</dbReference>